<accession>W9YQ72</accession>
<proteinExistence type="predicted"/>
<gene>
    <name evidence="2" type="ORF">A1O1_00195</name>
</gene>
<evidence type="ECO:0000256" key="1">
    <source>
        <dbReference type="SAM" id="MobiDB-lite"/>
    </source>
</evidence>
<comment type="caution">
    <text evidence="2">The sequence shown here is derived from an EMBL/GenBank/DDBJ whole genome shotgun (WGS) entry which is preliminary data.</text>
</comment>
<protein>
    <submittedName>
        <fullName evidence="2">Uncharacterized protein</fullName>
    </submittedName>
</protein>
<keyword evidence="3" id="KW-1185">Reference proteome</keyword>
<dbReference type="Proteomes" id="UP000019484">
    <property type="component" value="Unassembled WGS sequence"/>
</dbReference>
<sequence>MKEQGIETSITRQAADPAAFFRSGDWSQKSVEAKAPKVLKMQEHSTAVRIQALALAEANISSERIQEVTGMDPKTLAGLRKLARERGYDPNVSMQLKEEYVLDPPNANRPRGRPKKRKPEDELDPALTSLPDPGPRTASEFTPRRDNLPPGHWDFMAATASGYTMT</sequence>
<feature type="region of interest" description="Disordered" evidence="1">
    <location>
        <begin position="86"/>
        <end position="153"/>
    </location>
</feature>
<dbReference type="HOGENOM" id="CLU_104274_0_0_1"/>
<evidence type="ECO:0000313" key="2">
    <source>
        <dbReference type="EMBL" id="EXJ95077.1"/>
    </source>
</evidence>
<name>W9YQ72_9EURO</name>
<evidence type="ECO:0000313" key="3">
    <source>
        <dbReference type="Proteomes" id="UP000019484"/>
    </source>
</evidence>
<dbReference type="STRING" id="1182541.W9YQ72"/>
<dbReference type="GeneID" id="19155105"/>
<dbReference type="RefSeq" id="XP_007719306.1">
    <property type="nucleotide sequence ID" value="XM_007721116.1"/>
</dbReference>
<dbReference type="EMBL" id="AMWN01000001">
    <property type="protein sequence ID" value="EXJ95077.1"/>
    <property type="molecule type" value="Genomic_DNA"/>
</dbReference>
<dbReference type="OrthoDB" id="5415741at2759"/>
<organism evidence="2 3">
    <name type="scientific">Capronia coronata CBS 617.96</name>
    <dbReference type="NCBI Taxonomy" id="1182541"/>
    <lineage>
        <taxon>Eukaryota</taxon>
        <taxon>Fungi</taxon>
        <taxon>Dikarya</taxon>
        <taxon>Ascomycota</taxon>
        <taxon>Pezizomycotina</taxon>
        <taxon>Eurotiomycetes</taxon>
        <taxon>Chaetothyriomycetidae</taxon>
        <taxon>Chaetothyriales</taxon>
        <taxon>Herpotrichiellaceae</taxon>
        <taxon>Capronia</taxon>
    </lineage>
</organism>
<dbReference type="AlphaFoldDB" id="W9YQ72"/>
<dbReference type="eggNOG" id="ENOG502RWD4">
    <property type="taxonomic scope" value="Eukaryota"/>
</dbReference>
<reference evidence="2 3" key="1">
    <citation type="submission" date="2013-03" db="EMBL/GenBank/DDBJ databases">
        <title>The Genome Sequence of Capronia coronata CBS 617.96.</title>
        <authorList>
            <consortium name="The Broad Institute Genomics Platform"/>
            <person name="Cuomo C."/>
            <person name="de Hoog S."/>
            <person name="Gorbushina A."/>
            <person name="Walker B."/>
            <person name="Young S.K."/>
            <person name="Zeng Q."/>
            <person name="Gargeya S."/>
            <person name="Fitzgerald M."/>
            <person name="Haas B."/>
            <person name="Abouelleil A."/>
            <person name="Allen A.W."/>
            <person name="Alvarado L."/>
            <person name="Arachchi H.M."/>
            <person name="Berlin A.M."/>
            <person name="Chapman S.B."/>
            <person name="Gainer-Dewar J."/>
            <person name="Goldberg J."/>
            <person name="Griggs A."/>
            <person name="Gujja S."/>
            <person name="Hansen M."/>
            <person name="Howarth C."/>
            <person name="Imamovic A."/>
            <person name="Ireland A."/>
            <person name="Larimer J."/>
            <person name="McCowan C."/>
            <person name="Murphy C."/>
            <person name="Pearson M."/>
            <person name="Poon T.W."/>
            <person name="Priest M."/>
            <person name="Roberts A."/>
            <person name="Saif S."/>
            <person name="Shea T."/>
            <person name="Sisk P."/>
            <person name="Sykes S."/>
            <person name="Wortman J."/>
            <person name="Nusbaum C."/>
            <person name="Birren B."/>
        </authorList>
    </citation>
    <scope>NUCLEOTIDE SEQUENCE [LARGE SCALE GENOMIC DNA]</scope>
    <source>
        <strain evidence="2 3">CBS 617.96</strain>
    </source>
</reference>